<evidence type="ECO:0000256" key="1">
    <source>
        <dbReference type="ARBA" id="ARBA00022723"/>
    </source>
</evidence>
<dbReference type="InterPro" id="IPR006385">
    <property type="entry name" value="HAD_hydro_SerB1"/>
</dbReference>
<dbReference type="Proteomes" id="UP000179059">
    <property type="component" value="Unassembled WGS sequence"/>
</dbReference>
<organism evidence="4 5">
    <name type="scientific">Candidatus Liptonbacteria bacterium RIFCSPHIGHO2_01_FULL_57_28</name>
    <dbReference type="NCBI Taxonomy" id="1798647"/>
    <lineage>
        <taxon>Bacteria</taxon>
        <taxon>Candidatus Liptoniibacteriota</taxon>
    </lineage>
</organism>
<keyword evidence="2" id="KW-0378">Hydrolase</keyword>
<proteinExistence type="predicted"/>
<dbReference type="NCBIfam" id="TIGR01490">
    <property type="entry name" value="HAD-SF-IB-hyp1"/>
    <property type="match status" value="1"/>
</dbReference>
<keyword evidence="3" id="KW-0460">Magnesium</keyword>
<protein>
    <recommendedName>
        <fullName evidence="6">Haloacid dehalogenase</fullName>
    </recommendedName>
</protein>
<evidence type="ECO:0000256" key="2">
    <source>
        <dbReference type="ARBA" id="ARBA00022801"/>
    </source>
</evidence>
<sequence length="239" mass="27848">MPPKNPRKFAIFDIDGTVFRSSLLIEVTNALIDAGIFPESVRKSYAREYVRWLDRKGVYDDYIDRVVDVFRRHIQGIHYRDFLRVAKRVVAGHKDRTYVYTRELVRELKKKKYFLLAISKSPKGIVENFAKELGFDKVYGSLYETDKKGRYTGGVLHLDLLSDKAKLLERAMQKENLILRGSVGVGDTESDIAFLELVSRPICFNPNRKLYDHARNAGWEVVVERKDVIYERVAAKKWR</sequence>
<dbReference type="Pfam" id="PF12710">
    <property type="entry name" value="HAD"/>
    <property type="match status" value="1"/>
</dbReference>
<evidence type="ECO:0008006" key="6">
    <source>
        <dbReference type="Google" id="ProtNLM"/>
    </source>
</evidence>
<name>A0A1G2CBM8_9BACT</name>
<dbReference type="Gene3D" id="3.40.50.1000">
    <property type="entry name" value="HAD superfamily/HAD-like"/>
    <property type="match status" value="1"/>
</dbReference>
<dbReference type="PANTHER" id="PTHR43344:SF13">
    <property type="entry name" value="PHOSPHATASE RV3661-RELATED"/>
    <property type="match status" value="1"/>
</dbReference>
<dbReference type="Gene3D" id="1.20.1440.100">
    <property type="entry name" value="SG protein - dephosphorylation function"/>
    <property type="match status" value="1"/>
</dbReference>
<evidence type="ECO:0000313" key="5">
    <source>
        <dbReference type="Proteomes" id="UP000179059"/>
    </source>
</evidence>
<dbReference type="EMBL" id="MHKX01000017">
    <property type="protein sequence ID" value="OGY98060.1"/>
    <property type="molecule type" value="Genomic_DNA"/>
</dbReference>
<keyword evidence="1" id="KW-0479">Metal-binding</keyword>
<accession>A0A1G2CBM8</accession>
<dbReference type="InterPro" id="IPR023214">
    <property type="entry name" value="HAD_sf"/>
</dbReference>
<dbReference type="GO" id="GO:0046872">
    <property type="term" value="F:metal ion binding"/>
    <property type="evidence" value="ECO:0007669"/>
    <property type="project" value="UniProtKB-KW"/>
</dbReference>
<evidence type="ECO:0000313" key="4">
    <source>
        <dbReference type="EMBL" id="OGY98060.1"/>
    </source>
</evidence>
<dbReference type="STRING" id="1798647.A2855_00965"/>
<reference evidence="4 5" key="1">
    <citation type="journal article" date="2016" name="Nat. Commun.">
        <title>Thousands of microbial genomes shed light on interconnected biogeochemical processes in an aquifer system.</title>
        <authorList>
            <person name="Anantharaman K."/>
            <person name="Brown C.T."/>
            <person name="Hug L.A."/>
            <person name="Sharon I."/>
            <person name="Castelle C.J."/>
            <person name="Probst A.J."/>
            <person name="Thomas B.C."/>
            <person name="Singh A."/>
            <person name="Wilkins M.J."/>
            <person name="Karaoz U."/>
            <person name="Brodie E.L."/>
            <person name="Williams K.H."/>
            <person name="Hubbard S.S."/>
            <person name="Banfield J.F."/>
        </authorList>
    </citation>
    <scope>NUCLEOTIDE SEQUENCE [LARGE SCALE GENOMIC DNA]</scope>
</reference>
<dbReference type="GO" id="GO:0016787">
    <property type="term" value="F:hydrolase activity"/>
    <property type="evidence" value="ECO:0007669"/>
    <property type="project" value="UniProtKB-KW"/>
</dbReference>
<dbReference type="PANTHER" id="PTHR43344">
    <property type="entry name" value="PHOSPHOSERINE PHOSPHATASE"/>
    <property type="match status" value="1"/>
</dbReference>
<dbReference type="InterPro" id="IPR050582">
    <property type="entry name" value="HAD-like_SerB"/>
</dbReference>
<dbReference type="InterPro" id="IPR036412">
    <property type="entry name" value="HAD-like_sf"/>
</dbReference>
<gene>
    <name evidence="4" type="ORF">A2855_00965</name>
</gene>
<evidence type="ECO:0000256" key="3">
    <source>
        <dbReference type="ARBA" id="ARBA00022842"/>
    </source>
</evidence>
<dbReference type="NCBIfam" id="TIGR01488">
    <property type="entry name" value="HAD-SF-IB"/>
    <property type="match status" value="1"/>
</dbReference>
<dbReference type="SUPFAM" id="SSF56784">
    <property type="entry name" value="HAD-like"/>
    <property type="match status" value="1"/>
</dbReference>
<comment type="caution">
    <text evidence="4">The sequence shown here is derived from an EMBL/GenBank/DDBJ whole genome shotgun (WGS) entry which is preliminary data.</text>
</comment>
<dbReference type="AlphaFoldDB" id="A0A1G2CBM8"/>